<evidence type="ECO:0000256" key="4">
    <source>
        <dbReference type="SAM" id="MobiDB-lite"/>
    </source>
</evidence>
<reference evidence="6" key="1">
    <citation type="submission" date="2022-07" db="EMBL/GenBank/DDBJ databases">
        <authorList>
            <person name="Macas J."/>
            <person name="Novak P."/>
            <person name="Neumann P."/>
        </authorList>
    </citation>
    <scope>NUCLEOTIDE SEQUENCE</scope>
</reference>
<comment type="caution">
    <text evidence="6">The sequence shown here is derived from an EMBL/GenBank/DDBJ whole genome shotgun (WGS) entry which is preliminary data.</text>
</comment>
<accession>A0AAV0D459</accession>
<evidence type="ECO:0000313" key="7">
    <source>
        <dbReference type="Proteomes" id="UP001152523"/>
    </source>
</evidence>
<dbReference type="Proteomes" id="UP001152523">
    <property type="component" value="Unassembled WGS sequence"/>
</dbReference>
<proteinExistence type="inferred from homology"/>
<evidence type="ECO:0000256" key="2">
    <source>
        <dbReference type="ARBA" id="ARBA00022670"/>
    </source>
</evidence>
<evidence type="ECO:0000256" key="3">
    <source>
        <dbReference type="ARBA" id="ARBA00022801"/>
    </source>
</evidence>
<dbReference type="GO" id="GO:0008234">
    <property type="term" value="F:cysteine-type peptidase activity"/>
    <property type="evidence" value="ECO:0007669"/>
    <property type="project" value="InterPro"/>
</dbReference>
<feature type="compositionally biased region" description="Polar residues" evidence="4">
    <location>
        <begin position="1"/>
        <end position="15"/>
    </location>
</feature>
<dbReference type="PANTHER" id="PTHR33018">
    <property type="entry name" value="OS10G0338966 PROTEIN-RELATED"/>
    <property type="match status" value="1"/>
</dbReference>
<protein>
    <recommendedName>
        <fullName evidence="5">Ubiquitin-like protease family profile domain-containing protein</fullName>
    </recommendedName>
</protein>
<keyword evidence="7" id="KW-1185">Reference proteome</keyword>
<dbReference type="SUPFAM" id="SSF54001">
    <property type="entry name" value="Cysteine proteinases"/>
    <property type="match status" value="1"/>
</dbReference>
<evidence type="ECO:0000256" key="1">
    <source>
        <dbReference type="ARBA" id="ARBA00005234"/>
    </source>
</evidence>
<keyword evidence="3" id="KW-0378">Hydrolase</keyword>
<feature type="region of interest" description="Disordered" evidence="4">
    <location>
        <begin position="1"/>
        <end position="22"/>
    </location>
</feature>
<evidence type="ECO:0000259" key="5">
    <source>
        <dbReference type="PROSITE" id="PS50600"/>
    </source>
</evidence>
<dbReference type="PROSITE" id="PS50600">
    <property type="entry name" value="ULP_PROTEASE"/>
    <property type="match status" value="1"/>
</dbReference>
<dbReference type="InterPro" id="IPR058352">
    <property type="entry name" value="DUF8039"/>
</dbReference>
<sequence>MTDNTPPVPQSSSVHSFDPNPFANTTRGELPCELLILDAQKVAKATLCKHQTGELVHGAPLLKDHFKVKILHVYDGEESTPLPVPFFGHDFLGDVEGSWAQWPQKQVLLSKEHFTESRQKKRTQIGKKSVDVGSVIQPLSHEEGDENIPCFKISAATLETLPPSYKKLYEMLQFQNRGFCFDVELGKDLFSCPGNQNLKTYITADDIEQFFNMGWLHTSIIQIWIRFLHSYSKLDKIKGEIGFLCPSKLAMINTHPSNLAGYLTHSLSQSSMKKYIFAPLHQCHQWILVVIIIEKGEAFIFNSLGVGLMGLGFEDLQIKGHISLAYRTLNLKKGSRSCLKWSEVKSPQQSHKDESGYYVMRYMYDISLGLLGKKPTQKLLPLDSYSQLQIDDIRDAWARYFSNQCV</sequence>
<evidence type="ECO:0000313" key="6">
    <source>
        <dbReference type="EMBL" id="CAH9089778.1"/>
    </source>
</evidence>
<dbReference type="Pfam" id="PF02902">
    <property type="entry name" value="Peptidase_C48"/>
    <property type="match status" value="1"/>
</dbReference>
<keyword evidence="2" id="KW-0645">Protease</keyword>
<dbReference type="AlphaFoldDB" id="A0AAV0D459"/>
<dbReference type="GO" id="GO:0006508">
    <property type="term" value="P:proteolysis"/>
    <property type="evidence" value="ECO:0007669"/>
    <property type="project" value="UniProtKB-KW"/>
</dbReference>
<dbReference type="InterPro" id="IPR038765">
    <property type="entry name" value="Papain-like_cys_pep_sf"/>
</dbReference>
<comment type="similarity">
    <text evidence="1">Belongs to the peptidase C48 family.</text>
</comment>
<dbReference type="PANTHER" id="PTHR33018:SF31">
    <property type="entry name" value="TRANSPOSASE, PTTA_EN_SPM, PLANT"/>
    <property type="match status" value="1"/>
</dbReference>
<name>A0AAV0D459_9ASTE</name>
<dbReference type="EMBL" id="CAMAPF010000062">
    <property type="protein sequence ID" value="CAH9089778.1"/>
    <property type="molecule type" value="Genomic_DNA"/>
</dbReference>
<dbReference type="InterPro" id="IPR003653">
    <property type="entry name" value="Peptidase_C48_C"/>
</dbReference>
<feature type="domain" description="Ubiquitin-like protease family profile" evidence="5">
    <location>
        <begin position="200"/>
        <end position="366"/>
    </location>
</feature>
<dbReference type="Gene3D" id="3.40.395.10">
    <property type="entry name" value="Adenoviral Proteinase, Chain A"/>
    <property type="match status" value="1"/>
</dbReference>
<dbReference type="Pfam" id="PF26133">
    <property type="entry name" value="DUF8039"/>
    <property type="match status" value="1"/>
</dbReference>
<organism evidence="6 7">
    <name type="scientific">Cuscuta epithymum</name>
    <dbReference type="NCBI Taxonomy" id="186058"/>
    <lineage>
        <taxon>Eukaryota</taxon>
        <taxon>Viridiplantae</taxon>
        <taxon>Streptophyta</taxon>
        <taxon>Embryophyta</taxon>
        <taxon>Tracheophyta</taxon>
        <taxon>Spermatophyta</taxon>
        <taxon>Magnoliopsida</taxon>
        <taxon>eudicotyledons</taxon>
        <taxon>Gunneridae</taxon>
        <taxon>Pentapetalae</taxon>
        <taxon>asterids</taxon>
        <taxon>lamiids</taxon>
        <taxon>Solanales</taxon>
        <taxon>Convolvulaceae</taxon>
        <taxon>Cuscuteae</taxon>
        <taxon>Cuscuta</taxon>
        <taxon>Cuscuta subgen. Cuscuta</taxon>
    </lineage>
</organism>
<gene>
    <name evidence="6" type="ORF">CEPIT_LOCUS11005</name>
</gene>